<dbReference type="Proteomes" id="UP000199518">
    <property type="component" value="Unassembled WGS sequence"/>
</dbReference>
<dbReference type="PROSITE" id="PS51318">
    <property type="entry name" value="TAT"/>
    <property type="match status" value="1"/>
</dbReference>
<dbReference type="AlphaFoldDB" id="A0A1I3SK62"/>
<evidence type="ECO:0000313" key="5">
    <source>
        <dbReference type="EMBL" id="SFJ58119.1"/>
    </source>
</evidence>
<reference evidence="6" key="1">
    <citation type="submission" date="2016-10" db="EMBL/GenBank/DDBJ databases">
        <authorList>
            <person name="Varghese N."/>
            <person name="Submissions S."/>
        </authorList>
    </citation>
    <scope>NUCLEOTIDE SEQUENCE [LARGE SCALE GENOMIC DNA]</scope>
    <source>
        <strain evidence="6">DSM 26348</strain>
    </source>
</reference>
<dbReference type="Pfam" id="PF00150">
    <property type="entry name" value="Cellulase"/>
    <property type="match status" value="1"/>
</dbReference>
<dbReference type="STRING" id="1576369.SAMN05421753_12434"/>
<dbReference type="EMBL" id="FOQD01000024">
    <property type="protein sequence ID" value="SFJ58119.1"/>
    <property type="molecule type" value="Genomic_DNA"/>
</dbReference>
<gene>
    <name evidence="5" type="ORF">SAMN05421753_12434</name>
</gene>
<dbReference type="Gene3D" id="3.20.20.80">
    <property type="entry name" value="Glycosidases"/>
    <property type="match status" value="1"/>
</dbReference>
<dbReference type="GO" id="GO:0004553">
    <property type="term" value="F:hydrolase activity, hydrolyzing O-glycosyl compounds"/>
    <property type="evidence" value="ECO:0007669"/>
    <property type="project" value="InterPro"/>
</dbReference>
<dbReference type="RefSeq" id="WP_092056688.1">
    <property type="nucleotide sequence ID" value="NZ_FOQD01000024.1"/>
</dbReference>
<evidence type="ECO:0000259" key="4">
    <source>
        <dbReference type="Pfam" id="PF00150"/>
    </source>
</evidence>
<dbReference type="InterPro" id="IPR006311">
    <property type="entry name" value="TAT_signal"/>
</dbReference>
<organism evidence="5 6">
    <name type="scientific">Planctomicrobium piriforme</name>
    <dbReference type="NCBI Taxonomy" id="1576369"/>
    <lineage>
        <taxon>Bacteria</taxon>
        <taxon>Pseudomonadati</taxon>
        <taxon>Planctomycetota</taxon>
        <taxon>Planctomycetia</taxon>
        <taxon>Planctomycetales</taxon>
        <taxon>Planctomycetaceae</taxon>
        <taxon>Planctomicrobium</taxon>
    </lineage>
</organism>
<proteinExistence type="inferred from homology"/>
<evidence type="ECO:0000313" key="6">
    <source>
        <dbReference type="Proteomes" id="UP000199518"/>
    </source>
</evidence>
<evidence type="ECO:0000256" key="2">
    <source>
        <dbReference type="ARBA" id="ARBA00023295"/>
    </source>
</evidence>
<protein>
    <submittedName>
        <fullName evidence="5">Cellulase (Glycosyl hydrolase family 5)</fullName>
    </submittedName>
</protein>
<dbReference type="InterPro" id="IPR017853">
    <property type="entry name" value="GH"/>
</dbReference>
<dbReference type="OrthoDB" id="9774262at2"/>
<evidence type="ECO:0000256" key="1">
    <source>
        <dbReference type="ARBA" id="ARBA00022801"/>
    </source>
</evidence>
<feature type="domain" description="Glycoside hydrolase family 5" evidence="4">
    <location>
        <begin position="75"/>
        <end position="313"/>
    </location>
</feature>
<dbReference type="InterPro" id="IPR001547">
    <property type="entry name" value="Glyco_hydro_5"/>
</dbReference>
<sequence length="370" mass="41220">MSDRNASSLSRRDMLTALAAIPVTAALAKAQSPAPAKTPPTDSTLPNLHVYDSYGWLRGFSVVPSWGARIEDAWWSYEPAQMRAEIAPARAMHANCIRLWIEFTAWMAAPEQVTAHFLDAVAAIDEAGMKTMPCLFNRWHDARYDYGGTYLDNLLRDTRPHLDYVRALVTPLAGDDRILIWDLCNEPQAGATWAKEMTAELVQKEHAWLQKVRDTVRECGARQPITVGTMAGANIETFADLCDVLCGHPYAHDRTGLEQRIAEFKGLQQKYHKPFLVNECMPGAEDDRERGAVAAMYDELLSAAGFGWMGWALREGKAISTRRDRVDGNGLKSFGFHPFVLKDGQLRQGLEALTAAPHMTPPWLVAVPDR</sequence>
<dbReference type="SUPFAM" id="SSF51445">
    <property type="entry name" value="(Trans)glycosidases"/>
    <property type="match status" value="1"/>
</dbReference>
<keyword evidence="1 3" id="KW-0378">Hydrolase</keyword>
<comment type="similarity">
    <text evidence="3">Belongs to the glycosyl hydrolase 5 (cellulase A) family.</text>
</comment>
<name>A0A1I3SK62_9PLAN</name>
<keyword evidence="2 3" id="KW-0326">Glycosidase</keyword>
<accession>A0A1I3SK62</accession>
<dbReference type="GO" id="GO:0000272">
    <property type="term" value="P:polysaccharide catabolic process"/>
    <property type="evidence" value="ECO:0007669"/>
    <property type="project" value="InterPro"/>
</dbReference>
<keyword evidence="6" id="KW-1185">Reference proteome</keyword>
<evidence type="ECO:0000256" key="3">
    <source>
        <dbReference type="RuleBase" id="RU361153"/>
    </source>
</evidence>